<organism evidence="5 6">
    <name type="scientific">Streptomyces gilvifuscus</name>
    <dbReference type="NCBI Taxonomy" id="1550617"/>
    <lineage>
        <taxon>Bacteria</taxon>
        <taxon>Bacillati</taxon>
        <taxon>Actinomycetota</taxon>
        <taxon>Actinomycetes</taxon>
        <taxon>Kitasatosporales</taxon>
        <taxon>Streptomycetaceae</taxon>
        <taxon>Streptomyces</taxon>
    </lineage>
</organism>
<dbReference type="InterPro" id="IPR000792">
    <property type="entry name" value="Tscrpt_reg_LuxR_C"/>
</dbReference>
<dbReference type="SUPFAM" id="SSF46894">
    <property type="entry name" value="C-terminal effector domain of the bipartite response regulators"/>
    <property type="match status" value="1"/>
</dbReference>
<dbReference type="InterPro" id="IPR027417">
    <property type="entry name" value="P-loop_NTPase"/>
</dbReference>
<evidence type="ECO:0000313" key="6">
    <source>
        <dbReference type="Proteomes" id="UP001221328"/>
    </source>
</evidence>
<dbReference type="InterPro" id="IPR036388">
    <property type="entry name" value="WH-like_DNA-bd_sf"/>
</dbReference>
<feature type="domain" description="HTH luxR-type" evidence="4">
    <location>
        <begin position="839"/>
        <end position="900"/>
    </location>
</feature>
<keyword evidence="6" id="KW-1185">Reference proteome</keyword>
<keyword evidence="1" id="KW-0805">Transcription regulation</keyword>
<gene>
    <name evidence="5" type="ORF">PO587_20065</name>
</gene>
<dbReference type="SUPFAM" id="SSF52540">
    <property type="entry name" value="P-loop containing nucleoside triphosphate hydrolases"/>
    <property type="match status" value="1"/>
</dbReference>
<comment type="caution">
    <text evidence="5">The sequence shown here is derived from an EMBL/GenBank/DDBJ whole genome shotgun (WGS) entry which is preliminary data.</text>
</comment>
<dbReference type="PANTHER" id="PTHR44688:SF16">
    <property type="entry name" value="DNA-BINDING TRANSCRIPTIONAL ACTIVATOR DEVR_DOSR"/>
    <property type="match status" value="1"/>
</dbReference>
<dbReference type="InterPro" id="IPR016032">
    <property type="entry name" value="Sig_transdc_resp-reg_C-effctor"/>
</dbReference>
<evidence type="ECO:0000256" key="2">
    <source>
        <dbReference type="ARBA" id="ARBA00023125"/>
    </source>
</evidence>
<accession>A0ABT5FW55</accession>
<dbReference type="Pfam" id="PF13191">
    <property type="entry name" value="AAA_16"/>
    <property type="match status" value="1"/>
</dbReference>
<evidence type="ECO:0000313" key="5">
    <source>
        <dbReference type="EMBL" id="MDC2956769.1"/>
    </source>
</evidence>
<dbReference type="Pfam" id="PF00196">
    <property type="entry name" value="GerE"/>
    <property type="match status" value="1"/>
</dbReference>
<dbReference type="Gene3D" id="1.10.10.10">
    <property type="entry name" value="Winged helix-like DNA-binding domain superfamily/Winged helix DNA-binding domain"/>
    <property type="match status" value="1"/>
</dbReference>
<proteinExistence type="predicted"/>
<dbReference type="SMART" id="SM00421">
    <property type="entry name" value="HTH_LUXR"/>
    <property type="match status" value="1"/>
</dbReference>
<dbReference type="EMBL" id="JAQOSK010000007">
    <property type="protein sequence ID" value="MDC2956769.1"/>
    <property type="molecule type" value="Genomic_DNA"/>
</dbReference>
<dbReference type="RefSeq" id="WP_272176104.1">
    <property type="nucleotide sequence ID" value="NZ_JAQOSK010000007.1"/>
</dbReference>
<sequence length="904" mass="94951">MSRERGGLVGRNEELAAVSVHLGKPVPIVVRGPRGAGKTALLEEVASECRDRGIRTLVVELTSSSPTSGDETWDLFGVQAVLRALRAGFTDIGGSRLATALAAVNQLCTPSAYESPATRARLLHQVQRLFDSFHGGTTAVVLLDDVDAVPATVVTTAWAALRAGCTVVVACDDETVALELTAYGDAAGHVVELGPLDEQYVRELIAVTTRQQPDPAVTPAIQAALGSLAGNPGAVLALCDLLIGQGRVTLVGGALCLADPDAPIALPAGHWLVQLAGRTHPFGLRLLALIADSERFGMDDLVVFADAVEGELDRCGHAVDEFTDLGALRCAPDGVLTLASPALGAAAVAAVGGNALRALHLAFARHLVARGRGPAHALLPLADHLAAGAVNGATGVSSDVGGLDAAALLEHAAHRVRPRNPTLAARWRRAALVHCSPTDHAPLLASLVRELTRIGRYDWLGEVVAEARGAHVEPAAEARGGHVETSADPTDTRDSRELAAAACLAALHTGIPSPASLRDAPTAPPRAAGAAALIEGRWFGANEPFRTAELAAALAPLGATYDPPAARQPLPGDGWFDPIGMFESVLGPAYGAPRHGPLALCRRIVDDYRRGQWDDALSAARTLSATYPAATPAREVARLLAAEICMCRDELELAENWLGEPDGRSAFPTLRSWVEMGLLGCRGQADATLAFGRRACAAAVRDAKAGDAAGLHLLIIRRAFMASTCGTGEDLAEIQEAAKACSSPSSDREPSPTELLVTAVAYNSFPAARAAAAALRTGGYRTELATAHLIAARTADDARPWLRAADEIAEQLGDTRLRRYIKSLARTRGVSLPRRTTNSRSSAEVETRIIQLIRQGMTNRQIAAVIRFSEKSVERHLTRLFAKTGCRSRLDLVAAYERGMLAGT</sequence>
<evidence type="ECO:0000259" key="4">
    <source>
        <dbReference type="PROSITE" id="PS50043"/>
    </source>
</evidence>
<dbReference type="PROSITE" id="PS50043">
    <property type="entry name" value="HTH_LUXR_2"/>
    <property type="match status" value="1"/>
</dbReference>
<reference evidence="5 6" key="1">
    <citation type="journal article" date="2015" name="Int. J. Syst. Evol. Microbiol.">
        <title>Streptomyces gilvifuscus sp. nov., an actinomycete that produces antibacterial compounds isolated from soil.</title>
        <authorList>
            <person name="Nguyen T.M."/>
            <person name="Kim J."/>
        </authorList>
    </citation>
    <scope>NUCLEOTIDE SEQUENCE [LARGE SCALE GENOMIC DNA]</scope>
    <source>
        <strain evidence="5 6">T113</strain>
    </source>
</reference>
<dbReference type="PROSITE" id="PS00622">
    <property type="entry name" value="HTH_LUXR_1"/>
    <property type="match status" value="1"/>
</dbReference>
<name>A0ABT5FW55_9ACTN</name>
<keyword evidence="3" id="KW-0804">Transcription</keyword>
<evidence type="ECO:0000256" key="3">
    <source>
        <dbReference type="ARBA" id="ARBA00023163"/>
    </source>
</evidence>
<evidence type="ECO:0000256" key="1">
    <source>
        <dbReference type="ARBA" id="ARBA00023015"/>
    </source>
</evidence>
<dbReference type="InterPro" id="IPR041664">
    <property type="entry name" value="AAA_16"/>
</dbReference>
<dbReference type="CDD" id="cd06170">
    <property type="entry name" value="LuxR_C_like"/>
    <property type="match status" value="1"/>
</dbReference>
<dbReference type="Gene3D" id="3.40.50.300">
    <property type="entry name" value="P-loop containing nucleotide triphosphate hydrolases"/>
    <property type="match status" value="1"/>
</dbReference>
<dbReference type="PANTHER" id="PTHR44688">
    <property type="entry name" value="DNA-BINDING TRANSCRIPTIONAL ACTIVATOR DEVR_DOSR"/>
    <property type="match status" value="1"/>
</dbReference>
<dbReference type="SMART" id="SM00382">
    <property type="entry name" value="AAA"/>
    <property type="match status" value="1"/>
</dbReference>
<protein>
    <submittedName>
        <fullName evidence="5">LuxR family transcriptional regulator</fullName>
    </submittedName>
</protein>
<dbReference type="Proteomes" id="UP001221328">
    <property type="component" value="Unassembled WGS sequence"/>
</dbReference>
<dbReference type="InterPro" id="IPR003593">
    <property type="entry name" value="AAA+_ATPase"/>
</dbReference>
<keyword evidence="2" id="KW-0238">DNA-binding</keyword>